<name>A0A1Y2FXT3_9BASI</name>
<dbReference type="SUPFAM" id="SSF52047">
    <property type="entry name" value="RNI-like"/>
    <property type="match status" value="1"/>
</dbReference>
<comment type="caution">
    <text evidence="1">The sequence shown here is derived from an EMBL/GenBank/DDBJ whole genome shotgun (WGS) entry which is preliminary data.</text>
</comment>
<reference evidence="1 2" key="1">
    <citation type="submission" date="2016-07" db="EMBL/GenBank/DDBJ databases">
        <title>Pervasive Adenine N6-methylation of Active Genes in Fungi.</title>
        <authorList>
            <consortium name="DOE Joint Genome Institute"/>
            <person name="Mondo S.J."/>
            <person name="Dannebaum R.O."/>
            <person name="Kuo R.C."/>
            <person name="Labutti K."/>
            <person name="Haridas S."/>
            <person name="Kuo A."/>
            <person name="Salamov A."/>
            <person name="Ahrendt S.R."/>
            <person name="Lipzen A."/>
            <person name="Sullivan W."/>
            <person name="Andreopoulos W.B."/>
            <person name="Clum A."/>
            <person name="Lindquist E."/>
            <person name="Daum C."/>
            <person name="Ramamoorthy G.K."/>
            <person name="Gryganskyi A."/>
            <person name="Culley D."/>
            <person name="Magnuson J.K."/>
            <person name="James T.Y."/>
            <person name="O'Malley M.A."/>
            <person name="Stajich J.E."/>
            <person name="Spatafora J.W."/>
            <person name="Visel A."/>
            <person name="Grigoriev I.V."/>
        </authorList>
    </citation>
    <scope>NUCLEOTIDE SEQUENCE [LARGE SCALE GENOMIC DNA]</scope>
    <source>
        <strain evidence="1 2">62-1032</strain>
    </source>
</reference>
<accession>A0A1Y2FXT3</accession>
<dbReference type="Proteomes" id="UP000193467">
    <property type="component" value="Unassembled WGS sequence"/>
</dbReference>
<dbReference type="Gene3D" id="3.80.10.10">
    <property type="entry name" value="Ribonuclease Inhibitor"/>
    <property type="match status" value="1"/>
</dbReference>
<gene>
    <name evidence="1" type="ORF">BCR35DRAFT_351146</name>
</gene>
<organism evidence="1 2">
    <name type="scientific">Leucosporidium creatinivorum</name>
    <dbReference type="NCBI Taxonomy" id="106004"/>
    <lineage>
        <taxon>Eukaryota</taxon>
        <taxon>Fungi</taxon>
        <taxon>Dikarya</taxon>
        <taxon>Basidiomycota</taxon>
        <taxon>Pucciniomycotina</taxon>
        <taxon>Microbotryomycetes</taxon>
        <taxon>Leucosporidiales</taxon>
        <taxon>Leucosporidium</taxon>
    </lineage>
</organism>
<proteinExistence type="predicted"/>
<evidence type="ECO:0008006" key="3">
    <source>
        <dbReference type="Google" id="ProtNLM"/>
    </source>
</evidence>
<sequence length="447" mass="50125">MAKNDSVEQAEQGTSSSSIASQLPVDIIYGILEAISTISPAEATHTYLSLALVSSSWREPAQLHLFRRPYLPSPPLSNSPSPSLNPLRTYPRLVLLKETLQSHPHLAASVQSLSLGLWTTNIKREAAHDRRLSSHLAVEILKLCPSLCPNLRELSWPGVVRFDKAEAAQALRHLPGIEVLHFGEGSQKSDADPWIINLDAAVREEWGSARWSIKEVGEMMEHWPRLRKVVLGERMTSRSEGEAGEYSTDVGWNCELKSFELALGRHSALPKGELRRLLRGSKESLRHLKVTEHQLLPGELIDYLSTAGSRLTHLSTNTNDLHTLSDLLPPIELHCNSLRYLSIGSIVPPGLCLLCLASHSALESVKLKWSNRIFHTSIDEVFESVGGEVEKFEHLRKVEVELLHYRQAMGYSEKDEIETRIWRGGEWVRGYEGGWRPGDVEVIVRPR</sequence>
<evidence type="ECO:0000313" key="1">
    <source>
        <dbReference type="EMBL" id="ORY88339.1"/>
    </source>
</evidence>
<evidence type="ECO:0000313" key="2">
    <source>
        <dbReference type="Proteomes" id="UP000193467"/>
    </source>
</evidence>
<dbReference type="OrthoDB" id="2533748at2759"/>
<dbReference type="EMBL" id="MCGR01000011">
    <property type="protein sequence ID" value="ORY88339.1"/>
    <property type="molecule type" value="Genomic_DNA"/>
</dbReference>
<protein>
    <recommendedName>
        <fullName evidence="3">F-box domain-containing protein</fullName>
    </recommendedName>
</protein>
<keyword evidence="2" id="KW-1185">Reference proteome</keyword>
<dbReference type="AlphaFoldDB" id="A0A1Y2FXT3"/>
<dbReference type="InParanoid" id="A0A1Y2FXT3"/>
<dbReference type="InterPro" id="IPR032675">
    <property type="entry name" value="LRR_dom_sf"/>
</dbReference>